<feature type="transmembrane region" description="Helical" evidence="1">
    <location>
        <begin position="311"/>
        <end position="328"/>
    </location>
</feature>
<organism evidence="2 3">
    <name type="scientific">Sphingosinicella xenopeptidilytica</name>
    <dbReference type="NCBI Taxonomy" id="364098"/>
    <lineage>
        <taxon>Bacteria</taxon>
        <taxon>Pseudomonadati</taxon>
        <taxon>Pseudomonadota</taxon>
        <taxon>Alphaproteobacteria</taxon>
        <taxon>Sphingomonadales</taxon>
        <taxon>Sphingosinicellaceae</taxon>
        <taxon>Sphingosinicella</taxon>
    </lineage>
</organism>
<protein>
    <recommendedName>
        <fullName evidence="4">Glycosyltransferase RgtA/B/C/D-like domain-containing protein</fullName>
    </recommendedName>
</protein>
<keyword evidence="3" id="KW-1185">Reference proteome</keyword>
<comment type="caution">
    <text evidence="2">The sequence shown here is derived from an EMBL/GenBank/DDBJ whole genome shotgun (WGS) entry which is preliminary data.</text>
</comment>
<dbReference type="EMBL" id="JBHTIK010000015">
    <property type="protein sequence ID" value="MFD0850354.1"/>
    <property type="molecule type" value="Genomic_DNA"/>
</dbReference>
<feature type="transmembrane region" description="Helical" evidence="1">
    <location>
        <begin position="285"/>
        <end position="305"/>
    </location>
</feature>
<feature type="transmembrane region" description="Helical" evidence="1">
    <location>
        <begin position="365"/>
        <end position="384"/>
    </location>
</feature>
<evidence type="ECO:0000313" key="2">
    <source>
        <dbReference type="EMBL" id="MFD0850354.1"/>
    </source>
</evidence>
<dbReference type="RefSeq" id="WP_381494483.1">
    <property type="nucleotide sequence ID" value="NZ_JBHTIK010000015.1"/>
</dbReference>
<dbReference type="Proteomes" id="UP001597124">
    <property type="component" value="Unassembled WGS sequence"/>
</dbReference>
<sequence>MIINKINFSKKYAFLVLFFLISTFSISNIYVNSEQDIYYWDWGNYYKLYLKFMENFWSGNFEWLNWLVNSIRVDSYNLSSITFLAPFYLFFGPNRFGYILGISTLYMLPAMAISLALCRRAILESSKAQAVSGHIFTSLTIITFLFPVFWAPTLRGMPDVIGLIPLGVATLIFLRSKGLTENPLRSGLAFGTLLWTAFLFRRWYAFAVIGSFTAGALIILLILLTLKSRKDTLKAGANGFGRAGFTVAACLIAFQLPLVREILTSSYGDLYVAYQQPFFKQAGTLLLNLSIPFCLLFMLGTVFALKEGNRTTQFCSLASIITYLLFAQTQAPGIQHLLPIFFWTLPAIALAYARITIYLSPNWRWPFAMLAILWSIANFAVVFAPGVRAALAPAGFLFSSQQFLPLRLEKPEDYFRLISDTRQHLQQNEKIAIFASGFNLSDSLLASLSPELKPSIAWISQVDARDGFALAPLRAEYAIVADPVALHLPAQHQQVVSVVATDLIDGGPLSNGYRLIKGPYFLDGCKAYLFKRVQPLTDSEIRLLEATLRSRYPNWSWDGANRIYRSKAS</sequence>
<feature type="transmembrane region" description="Helical" evidence="1">
    <location>
        <begin position="96"/>
        <end position="118"/>
    </location>
</feature>
<evidence type="ECO:0008006" key="4">
    <source>
        <dbReference type="Google" id="ProtNLM"/>
    </source>
</evidence>
<feature type="transmembrane region" description="Helical" evidence="1">
    <location>
        <begin position="12"/>
        <end position="31"/>
    </location>
</feature>
<evidence type="ECO:0000256" key="1">
    <source>
        <dbReference type="SAM" id="Phobius"/>
    </source>
</evidence>
<evidence type="ECO:0000313" key="3">
    <source>
        <dbReference type="Proteomes" id="UP001597124"/>
    </source>
</evidence>
<feature type="transmembrane region" description="Helical" evidence="1">
    <location>
        <begin position="130"/>
        <end position="150"/>
    </location>
</feature>
<gene>
    <name evidence="2" type="ORF">ACFQ00_18610</name>
</gene>
<name>A0ABW3C9R9_SPHXN</name>
<keyword evidence="1" id="KW-1133">Transmembrane helix</keyword>
<feature type="transmembrane region" description="Helical" evidence="1">
    <location>
        <begin position="206"/>
        <end position="226"/>
    </location>
</feature>
<accession>A0ABW3C9R9</accession>
<reference evidence="3" key="1">
    <citation type="journal article" date="2019" name="Int. J. Syst. Evol. Microbiol.">
        <title>The Global Catalogue of Microorganisms (GCM) 10K type strain sequencing project: providing services to taxonomists for standard genome sequencing and annotation.</title>
        <authorList>
            <consortium name="The Broad Institute Genomics Platform"/>
            <consortium name="The Broad Institute Genome Sequencing Center for Infectious Disease"/>
            <person name="Wu L."/>
            <person name="Ma J."/>
        </authorList>
    </citation>
    <scope>NUCLEOTIDE SEQUENCE [LARGE SCALE GENOMIC DNA]</scope>
    <source>
        <strain evidence="3">CCUG 52537</strain>
    </source>
</reference>
<keyword evidence="1" id="KW-0812">Transmembrane</keyword>
<proteinExistence type="predicted"/>
<feature type="transmembrane region" description="Helical" evidence="1">
    <location>
        <begin position="340"/>
        <end position="359"/>
    </location>
</feature>
<keyword evidence="1" id="KW-0472">Membrane</keyword>